<dbReference type="InterPro" id="IPR012677">
    <property type="entry name" value="Nucleotide-bd_a/b_plait_sf"/>
</dbReference>
<sequence>MNGNASQQQQPSLDLHDILRQTPAQSTLNPVASPAVLPLTNNVASVSSNLLSAPPGLPPPPPLSHHPSPSQHRRVATATNEPQLRTHIRKLTTPGEYPEEELREMLGNLTLSFQHNPVMGSNILSVPPTVVEGQATVTTTGLNQGMVGESKAPELMLPSFLTEGGNDNNGASLVNALNNNSNATMTSSILHHQPNTTNSILQPPPSSLLANTIVSSAPPVQVVASQQVIQAQMQVQEKQQQVIREQEMQIEALKAQLKKQQQQQLGTTNAQPLTSHNQGGVNQQLGQIQAGVNQQLSQIQGGVNQQLTGGVTMTNQPSRQINNMLNNPRPSSTIVTATAGGGGGGGESSPSPLSEGASANTSSYNNYQMMNAPNGGGAMGGNQMNPGLVQNANYNPNGGYIVGRIPANKHDNRKLFVGGLPNEVTDESFLRFFEQYGPVVDSVVLLDRRTKRSRGFGFVTFRDEDIALSLLNVIPGRTGRVAMMGKMCEIKASEPKTMELGDPYYHGGGSAGDPYGHRQGGGWMSQQRMYNNGYYSHPPPPPHPHMMQQMMPQYNQYTGPDGNPAIYSHSTITRTSGGPITNAEGVAGEGGQQQPSVYIQNNYYTLQPGQEIPGSAESSVAPQQQQQHAPFAYPGGAAWEPSYPGPTEDGGQQQQQGQQQEGTQNYAYGGSGM</sequence>
<dbReference type="Proteomes" id="UP001530400">
    <property type="component" value="Unassembled WGS sequence"/>
</dbReference>
<feature type="compositionally biased region" description="Low complexity" evidence="5">
    <location>
        <begin position="348"/>
        <end position="359"/>
    </location>
</feature>
<keyword evidence="4" id="KW-0175">Coiled coil</keyword>
<feature type="region of interest" description="Disordered" evidence="5">
    <location>
        <begin position="632"/>
        <end position="673"/>
    </location>
</feature>
<proteinExistence type="predicted"/>
<feature type="region of interest" description="Disordered" evidence="5">
    <location>
        <begin position="553"/>
        <end position="593"/>
    </location>
</feature>
<dbReference type="GO" id="GO:0003723">
    <property type="term" value="F:RNA binding"/>
    <property type="evidence" value="ECO:0007669"/>
    <property type="project" value="UniProtKB-UniRule"/>
</dbReference>
<feature type="compositionally biased region" description="Pro residues" evidence="5">
    <location>
        <begin position="55"/>
        <end position="64"/>
    </location>
</feature>
<feature type="compositionally biased region" description="Polar residues" evidence="5">
    <location>
        <begin position="568"/>
        <end position="579"/>
    </location>
</feature>
<comment type="caution">
    <text evidence="7">The sequence shown here is derived from an EMBL/GenBank/DDBJ whole genome shotgun (WGS) entry which is preliminary data.</text>
</comment>
<keyword evidence="2 3" id="KW-0694">RNA-binding</keyword>
<evidence type="ECO:0000313" key="8">
    <source>
        <dbReference type="Proteomes" id="UP001530400"/>
    </source>
</evidence>
<feature type="region of interest" description="Disordered" evidence="5">
    <location>
        <begin position="50"/>
        <end position="85"/>
    </location>
</feature>
<evidence type="ECO:0000256" key="3">
    <source>
        <dbReference type="PROSITE-ProRule" id="PRU00176"/>
    </source>
</evidence>
<evidence type="ECO:0000256" key="5">
    <source>
        <dbReference type="SAM" id="MobiDB-lite"/>
    </source>
</evidence>
<dbReference type="SUPFAM" id="SSF54928">
    <property type="entry name" value="RNA-binding domain, RBD"/>
    <property type="match status" value="1"/>
</dbReference>
<name>A0ABD3PQ54_9STRA</name>
<dbReference type="Gene3D" id="3.30.70.330">
    <property type="match status" value="1"/>
</dbReference>
<dbReference type="PANTHER" id="PTHR48032">
    <property type="entry name" value="RNA-BINDING PROTEIN MUSASHI HOMOLOG RBP6"/>
    <property type="match status" value="1"/>
</dbReference>
<evidence type="ECO:0000259" key="6">
    <source>
        <dbReference type="PROSITE" id="PS50102"/>
    </source>
</evidence>
<dbReference type="InterPro" id="IPR035979">
    <property type="entry name" value="RBD_domain_sf"/>
</dbReference>
<protein>
    <recommendedName>
        <fullName evidence="6">RRM domain-containing protein</fullName>
    </recommendedName>
</protein>
<feature type="region of interest" description="Disordered" evidence="5">
    <location>
        <begin position="608"/>
        <end position="627"/>
    </location>
</feature>
<dbReference type="PROSITE" id="PS50102">
    <property type="entry name" value="RRM"/>
    <property type="match status" value="1"/>
</dbReference>
<dbReference type="PANTHER" id="PTHR48032:SF6">
    <property type="entry name" value="RNA-BINDING (RRM_RBD_RNP MOTIFS) FAMILY PROTEIN"/>
    <property type="match status" value="1"/>
</dbReference>
<dbReference type="SMART" id="SM00360">
    <property type="entry name" value="RRM"/>
    <property type="match status" value="1"/>
</dbReference>
<dbReference type="EMBL" id="JALLPJ020000512">
    <property type="protein sequence ID" value="KAL3789963.1"/>
    <property type="molecule type" value="Genomic_DNA"/>
</dbReference>
<feature type="region of interest" description="Disordered" evidence="5">
    <location>
        <begin position="308"/>
        <end position="364"/>
    </location>
</feature>
<keyword evidence="1" id="KW-0677">Repeat</keyword>
<evidence type="ECO:0000256" key="4">
    <source>
        <dbReference type="SAM" id="Coils"/>
    </source>
</evidence>
<feature type="coiled-coil region" evidence="4">
    <location>
        <begin position="236"/>
        <end position="263"/>
    </location>
</feature>
<dbReference type="InterPro" id="IPR000504">
    <property type="entry name" value="RRM_dom"/>
</dbReference>
<dbReference type="Pfam" id="PF00076">
    <property type="entry name" value="RRM_1"/>
    <property type="match status" value="1"/>
</dbReference>
<feature type="compositionally biased region" description="Polar residues" evidence="5">
    <location>
        <begin position="308"/>
        <end position="335"/>
    </location>
</feature>
<reference evidence="7 8" key="1">
    <citation type="submission" date="2024-10" db="EMBL/GenBank/DDBJ databases">
        <title>Updated reference genomes for cyclostephanoid diatoms.</title>
        <authorList>
            <person name="Roberts W.R."/>
            <person name="Alverson A.J."/>
        </authorList>
    </citation>
    <scope>NUCLEOTIDE SEQUENCE [LARGE SCALE GENOMIC DNA]</scope>
    <source>
        <strain evidence="7 8">AJA010-31</strain>
    </source>
</reference>
<evidence type="ECO:0000256" key="2">
    <source>
        <dbReference type="ARBA" id="ARBA00022884"/>
    </source>
</evidence>
<feature type="compositionally biased region" description="Low complexity" evidence="5">
    <location>
        <begin position="650"/>
        <end position="664"/>
    </location>
</feature>
<evidence type="ECO:0000256" key="1">
    <source>
        <dbReference type="ARBA" id="ARBA00022737"/>
    </source>
</evidence>
<evidence type="ECO:0000313" key="7">
    <source>
        <dbReference type="EMBL" id="KAL3789963.1"/>
    </source>
</evidence>
<accession>A0ABD3PQ54</accession>
<keyword evidence="8" id="KW-1185">Reference proteome</keyword>
<feature type="domain" description="RRM" evidence="6">
    <location>
        <begin position="413"/>
        <end position="495"/>
    </location>
</feature>
<organism evidence="7 8">
    <name type="scientific">Cyclotella atomus</name>
    <dbReference type="NCBI Taxonomy" id="382360"/>
    <lineage>
        <taxon>Eukaryota</taxon>
        <taxon>Sar</taxon>
        <taxon>Stramenopiles</taxon>
        <taxon>Ochrophyta</taxon>
        <taxon>Bacillariophyta</taxon>
        <taxon>Coscinodiscophyceae</taxon>
        <taxon>Thalassiosirophycidae</taxon>
        <taxon>Stephanodiscales</taxon>
        <taxon>Stephanodiscaceae</taxon>
        <taxon>Cyclotella</taxon>
    </lineage>
</organism>
<gene>
    <name evidence="7" type="ORF">ACHAWO_002017</name>
</gene>
<dbReference type="AlphaFoldDB" id="A0ABD3PQ54"/>